<dbReference type="SUPFAM" id="SSF53335">
    <property type="entry name" value="S-adenosyl-L-methionine-dependent methyltransferases"/>
    <property type="match status" value="1"/>
</dbReference>
<evidence type="ECO:0000313" key="3">
    <source>
        <dbReference type="EnsemblProtists" id="EOD28546"/>
    </source>
</evidence>
<reference evidence="3" key="2">
    <citation type="submission" date="2024-10" db="UniProtKB">
        <authorList>
            <consortium name="EnsemblProtists"/>
        </authorList>
    </citation>
    <scope>IDENTIFICATION</scope>
</reference>
<organism evidence="3 4">
    <name type="scientific">Emiliania huxleyi (strain CCMP1516)</name>
    <dbReference type="NCBI Taxonomy" id="280463"/>
    <lineage>
        <taxon>Eukaryota</taxon>
        <taxon>Haptista</taxon>
        <taxon>Haptophyta</taxon>
        <taxon>Prymnesiophyceae</taxon>
        <taxon>Isochrysidales</taxon>
        <taxon>Noelaerhabdaceae</taxon>
        <taxon>Emiliania</taxon>
    </lineage>
</organism>
<evidence type="ECO:0000256" key="1">
    <source>
        <dbReference type="ARBA" id="ARBA00022691"/>
    </source>
</evidence>
<dbReference type="Gene3D" id="3.40.50.150">
    <property type="entry name" value="Vaccinia Virus protein VP39"/>
    <property type="match status" value="1"/>
</dbReference>
<dbReference type="PANTHER" id="PTHR11006:SF4">
    <property type="entry name" value="PROTEIN ARGININE N-METHYLTRANSFERASE 7"/>
    <property type="match status" value="1"/>
</dbReference>
<protein>
    <submittedName>
        <fullName evidence="3">Uncharacterized protein</fullName>
    </submittedName>
</protein>
<dbReference type="PaxDb" id="2903-EOD28546"/>
<dbReference type="HOGENOM" id="CLU_051104_0_0_1"/>
<dbReference type="AlphaFoldDB" id="A0A0D3JYG1"/>
<dbReference type="Proteomes" id="UP000013827">
    <property type="component" value="Unassembled WGS sequence"/>
</dbReference>
<dbReference type="KEGG" id="ehx:EMIHUDRAFT_42351"/>
<reference evidence="4" key="1">
    <citation type="journal article" date="2013" name="Nature">
        <title>Pan genome of the phytoplankton Emiliania underpins its global distribution.</title>
        <authorList>
            <person name="Read B.A."/>
            <person name="Kegel J."/>
            <person name="Klute M.J."/>
            <person name="Kuo A."/>
            <person name="Lefebvre S.C."/>
            <person name="Maumus F."/>
            <person name="Mayer C."/>
            <person name="Miller J."/>
            <person name="Monier A."/>
            <person name="Salamov A."/>
            <person name="Young J."/>
            <person name="Aguilar M."/>
            <person name="Claverie J.M."/>
            <person name="Frickenhaus S."/>
            <person name="Gonzalez K."/>
            <person name="Herman E.K."/>
            <person name="Lin Y.C."/>
            <person name="Napier J."/>
            <person name="Ogata H."/>
            <person name="Sarno A.F."/>
            <person name="Shmutz J."/>
            <person name="Schroeder D."/>
            <person name="de Vargas C."/>
            <person name="Verret F."/>
            <person name="von Dassow P."/>
            <person name="Valentin K."/>
            <person name="Van de Peer Y."/>
            <person name="Wheeler G."/>
            <person name="Dacks J.B."/>
            <person name="Delwiche C.F."/>
            <person name="Dyhrman S.T."/>
            <person name="Glockner G."/>
            <person name="John U."/>
            <person name="Richards T."/>
            <person name="Worden A.Z."/>
            <person name="Zhang X."/>
            <person name="Grigoriev I.V."/>
            <person name="Allen A.E."/>
            <person name="Bidle K."/>
            <person name="Borodovsky M."/>
            <person name="Bowler C."/>
            <person name="Brownlee C."/>
            <person name="Cock J.M."/>
            <person name="Elias M."/>
            <person name="Gladyshev V.N."/>
            <person name="Groth M."/>
            <person name="Guda C."/>
            <person name="Hadaegh A."/>
            <person name="Iglesias-Rodriguez M.D."/>
            <person name="Jenkins J."/>
            <person name="Jones B.M."/>
            <person name="Lawson T."/>
            <person name="Leese F."/>
            <person name="Lindquist E."/>
            <person name="Lobanov A."/>
            <person name="Lomsadze A."/>
            <person name="Malik S.B."/>
            <person name="Marsh M.E."/>
            <person name="Mackinder L."/>
            <person name="Mock T."/>
            <person name="Mueller-Roeber B."/>
            <person name="Pagarete A."/>
            <person name="Parker M."/>
            <person name="Probert I."/>
            <person name="Quesneville H."/>
            <person name="Raines C."/>
            <person name="Rensing S.A."/>
            <person name="Riano-Pachon D.M."/>
            <person name="Richier S."/>
            <person name="Rokitta S."/>
            <person name="Shiraiwa Y."/>
            <person name="Soanes D.M."/>
            <person name="van der Giezen M."/>
            <person name="Wahlund T.M."/>
            <person name="Williams B."/>
            <person name="Wilson W."/>
            <person name="Wolfe G."/>
            <person name="Wurch L.L."/>
        </authorList>
    </citation>
    <scope>NUCLEOTIDE SEQUENCE</scope>
</reference>
<dbReference type="eggNOG" id="KOG1501">
    <property type="taxonomic scope" value="Eukaryota"/>
</dbReference>
<dbReference type="GeneID" id="17274092"/>
<dbReference type="PROSITE" id="PS51678">
    <property type="entry name" value="SAM_MT_PRMT"/>
    <property type="match status" value="1"/>
</dbReference>
<dbReference type="GO" id="GO:0042054">
    <property type="term" value="F:histone methyltransferase activity"/>
    <property type="evidence" value="ECO:0007669"/>
    <property type="project" value="TreeGrafter"/>
</dbReference>
<dbReference type="PANTHER" id="PTHR11006">
    <property type="entry name" value="PROTEIN ARGININE N-METHYLTRANSFERASE"/>
    <property type="match status" value="1"/>
</dbReference>
<accession>A0A0D3JYG1</accession>
<sequence length="302" mass="33026">FGDNMESHFVVPRRLRDKPYELIEAANDWHYAMMNDLPRNEFYRSALRQLITPESFVLEIGAGSGLLSIIAASLGARRVVAIEANMHLANVARQIIHANGYGDRIHIINKMSTDVSPEELAQYGGRPTLLLSEILGTLLLGESALHYVADARRRLLGPGGAVVPPRGAQFATLVESFDIASITSVKLPPGISLDYFNSLQDTTSMVFTKQYGFRFSSAAYTELAPRTPVLAIDFSADEVGVWGGESRTTLRATRAGTVHAVMASWEVYAGEADALCMATHPDATLGNFPRDMQWGQGLQLIE</sequence>
<proteinExistence type="predicted"/>
<dbReference type="Gene3D" id="2.70.160.11">
    <property type="entry name" value="Hnrnp arginine n-methyltransferase1"/>
    <property type="match status" value="1"/>
</dbReference>
<dbReference type="InterPro" id="IPR025799">
    <property type="entry name" value="Arg_MeTrfase"/>
</dbReference>
<keyword evidence="2" id="KW-0808">Transferase</keyword>
<dbReference type="CDD" id="cd02440">
    <property type="entry name" value="AdoMet_MTases"/>
    <property type="match status" value="1"/>
</dbReference>
<evidence type="ECO:0000256" key="2">
    <source>
        <dbReference type="PROSITE-ProRule" id="PRU01015"/>
    </source>
</evidence>
<dbReference type="EnsemblProtists" id="EOD28546">
    <property type="protein sequence ID" value="EOD28546"/>
    <property type="gene ID" value="EMIHUDRAFT_42351"/>
</dbReference>
<dbReference type="STRING" id="2903.R1F048"/>
<keyword evidence="1 2" id="KW-0949">S-adenosyl-L-methionine</keyword>
<dbReference type="Pfam" id="PF06325">
    <property type="entry name" value="PrmA"/>
    <property type="match status" value="1"/>
</dbReference>
<keyword evidence="4" id="KW-1185">Reference proteome</keyword>
<dbReference type="RefSeq" id="XP_005780975.1">
    <property type="nucleotide sequence ID" value="XM_005780918.1"/>
</dbReference>
<evidence type="ECO:0000313" key="4">
    <source>
        <dbReference type="Proteomes" id="UP000013827"/>
    </source>
</evidence>
<dbReference type="OMA" id="AHAMLFY"/>
<dbReference type="GO" id="GO:0016274">
    <property type="term" value="F:protein-arginine N-methyltransferase activity"/>
    <property type="evidence" value="ECO:0007669"/>
    <property type="project" value="InterPro"/>
</dbReference>
<keyword evidence="2" id="KW-0489">Methyltransferase</keyword>
<name>A0A0D3JYG1_EMIH1</name>
<dbReference type="GO" id="GO:0032259">
    <property type="term" value="P:methylation"/>
    <property type="evidence" value="ECO:0007669"/>
    <property type="project" value="UniProtKB-KW"/>
</dbReference>
<dbReference type="InterPro" id="IPR029063">
    <property type="entry name" value="SAM-dependent_MTases_sf"/>
</dbReference>